<gene>
    <name evidence="3" type="ORF">GUITHDRAFT_154767</name>
</gene>
<evidence type="ECO:0008006" key="6">
    <source>
        <dbReference type="Google" id="ProtNLM"/>
    </source>
</evidence>
<organism evidence="3">
    <name type="scientific">Guillardia theta (strain CCMP2712)</name>
    <name type="common">Cryptophyte</name>
    <dbReference type="NCBI Taxonomy" id="905079"/>
    <lineage>
        <taxon>Eukaryota</taxon>
        <taxon>Cryptophyceae</taxon>
        <taxon>Pyrenomonadales</taxon>
        <taxon>Geminigeraceae</taxon>
        <taxon>Guillardia</taxon>
    </lineage>
</organism>
<dbReference type="AlphaFoldDB" id="L1IQG1"/>
<feature type="compositionally biased region" description="Basic and acidic residues" evidence="1">
    <location>
        <begin position="217"/>
        <end position="240"/>
    </location>
</feature>
<dbReference type="EMBL" id="JH993050">
    <property type="protein sequence ID" value="EKX38292.1"/>
    <property type="molecule type" value="Genomic_DNA"/>
</dbReference>
<dbReference type="EnsemblProtists" id="EKX38292">
    <property type="protein sequence ID" value="EKX38292"/>
    <property type="gene ID" value="GUITHDRAFT_154767"/>
</dbReference>
<dbReference type="HOGENOM" id="CLU_1158268_0_0_1"/>
<dbReference type="Proteomes" id="UP000011087">
    <property type="component" value="Unassembled WGS sequence"/>
</dbReference>
<evidence type="ECO:0000256" key="2">
    <source>
        <dbReference type="SAM" id="Phobius"/>
    </source>
</evidence>
<dbReference type="RefSeq" id="XP_005825272.1">
    <property type="nucleotide sequence ID" value="XM_005825215.1"/>
</dbReference>
<feature type="region of interest" description="Disordered" evidence="1">
    <location>
        <begin position="64"/>
        <end position="104"/>
    </location>
</feature>
<name>L1IQG1_GUITC</name>
<evidence type="ECO:0000313" key="3">
    <source>
        <dbReference type="EMBL" id="EKX38292.1"/>
    </source>
</evidence>
<evidence type="ECO:0000313" key="5">
    <source>
        <dbReference type="Proteomes" id="UP000011087"/>
    </source>
</evidence>
<dbReference type="PaxDb" id="55529-EKX38292"/>
<reference evidence="4" key="3">
    <citation type="submission" date="2016-03" db="UniProtKB">
        <authorList>
            <consortium name="EnsemblProtists"/>
        </authorList>
    </citation>
    <scope>IDENTIFICATION</scope>
</reference>
<keyword evidence="2" id="KW-0472">Membrane</keyword>
<proteinExistence type="predicted"/>
<accession>L1IQG1</accession>
<dbReference type="GeneID" id="17294955"/>
<keyword evidence="2" id="KW-1133">Transmembrane helix</keyword>
<protein>
    <recommendedName>
        <fullName evidence="6">Transmembrane protein</fullName>
    </recommendedName>
</protein>
<sequence>MKRRVSIFFLHAGVYALATALCMVVFFAIESERAELIQARRGRNVKDAKRSKLQGIVAHLDHAAHGEHESHGEEEAHEGEEEAAHASVKGEQKLSSQLSQSEHEGEHEAYSTEIMFFSYIPTCCPNAHVERIHHSAADAELNKPCTKDEAELEAFKVHGDVKVCSHEDMEEAQALINTLDVWVVVFCSILWMLGILILHNWLGQFHRHAHTGHHGGHGHEHDHDHDHEHEHEHEHDKKGT</sequence>
<feature type="transmembrane region" description="Helical" evidence="2">
    <location>
        <begin position="181"/>
        <end position="202"/>
    </location>
</feature>
<feature type="transmembrane region" description="Helical" evidence="2">
    <location>
        <begin position="7"/>
        <end position="29"/>
    </location>
</feature>
<keyword evidence="2" id="KW-0812">Transmembrane</keyword>
<feature type="compositionally biased region" description="Basic and acidic residues" evidence="1">
    <location>
        <begin position="64"/>
        <end position="74"/>
    </location>
</feature>
<evidence type="ECO:0000256" key="1">
    <source>
        <dbReference type="SAM" id="MobiDB-lite"/>
    </source>
</evidence>
<keyword evidence="5" id="KW-1185">Reference proteome</keyword>
<reference evidence="5" key="2">
    <citation type="submission" date="2012-11" db="EMBL/GenBank/DDBJ databases">
        <authorList>
            <person name="Kuo A."/>
            <person name="Curtis B.A."/>
            <person name="Tanifuji G."/>
            <person name="Burki F."/>
            <person name="Gruber A."/>
            <person name="Irimia M."/>
            <person name="Maruyama S."/>
            <person name="Arias M.C."/>
            <person name="Ball S.G."/>
            <person name="Gile G.H."/>
            <person name="Hirakawa Y."/>
            <person name="Hopkins J.F."/>
            <person name="Rensing S.A."/>
            <person name="Schmutz J."/>
            <person name="Symeonidi A."/>
            <person name="Elias M."/>
            <person name="Eveleigh R.J."/>
            <person name="Herman E.K."/>
            <person name="Klute M.J."/>
            <person name="Nakayama T."/>
            <person name="Obornik M."/>
            <person name="Reyes-Prieto A."/>
            <person name="Armbrust E.V."/>
            <person name="Aves S.J."/>
            <person name="Beiko R.G."/>
            <person name="Coutinho P."/>
            <person name="Dacks J.B."/>
            <person name="Durnford D.G."/>
            <person name="Fast N.M."/>
            <person name="Green B.R."/>
            <person name="Grisdale C."/>
            <person name="Hempe F."/>
            <person name="Henrissat B."/>
            <person name="Hoppner M.P."/>
            <person name="Ishida K.-I."/>
            <person name="Kim E."/>
            <person name="Koreny L."/>
            <person name="Kroth P.G."/>
            <person name="Liu Y."/>
            <person name="Malik S.-B."/>
            <person name="Maier U.G."/>
            <person name="McRose D."/>
            <person name="Mock T."/>
            <person name="Neilson J.A."/>
            <person name="Onodera N.T."/>
            <person name="Poole A.M."/>
            <person name="Pritham E.J."/>
            <person name="Richards T.A."/>
            <person name="Rocap G."/>
            <person name="Roy S.W."/>
            <person name="Sarai C."/>
            <person name="Schaack S."/>
            <person name="Shirato S."/>
            <person name="Slamovits C.H."/>
            <person name="Spencer D.F."/>
            <person name="Suzuki S."/>
            <person name="Worden A.Z."/>
            <person name="Zauner S."/>
            <person name="Barry K."/>
            <person name="Bell C."/>
            <person name="Bharti A.K."/>
            <person name="Crow J.A."/>
            <person name="Grimwood J."/>
            <person name="Kramer R."/>
            <person name="Lindquist E."/>
            <person name="Lucas S."/>
            <person name="Salamov A."/>
            <person name="McFadden G.I."/>
            <person name="Lane C.E."/>
            <person name="Keeling P.J."/>
            <person name="Gray M.W."/>
            <person name="Grigoriev I.V."/>
            <person name="Archibald J.M."/>
        </authorList>
    </citation>
    <scope>NUCLEOTIDE SEQUENCE</scope>
    <source>
        <strain evidence="5">CCMP2712</strain>
    </source>
</reference>
<reference evidence="3 5" key="1">
    <citation type="journal article" date="2012" name="Nature">
        <title>Algal genomes reveal evolutionary mosaicism and the fate of nucleomorphs.</title>
        <authorList>
            <consortium name="DOE Joint Genome Institute"/>
            <person name="Curtis B.A."/>
            <person name="Tanifuji G."/>
            <person name="Burki F."/>
            <person name="Gruber A."/>
            <person name="Irimia M."/>
            <person name="Maruyama S."/>
            <person name="Arias M.C."/>
            <person name="Ball S.G."/>
            <person name="Gile G.H."/>
            <person name="Hirakawa Y."/>
            <person name="Hopkins J.F."/>
            <person name="Kuo A."/>
            <person name="Rensing S.A."/>
            <person name="Schmutz J."/>
            <person name="Symeonidi A."/>
            <person name="Elias M."/>
            <person name="Eveleigh R.J."/>
            <person name="Herman E.K."/>
            <person name="Klute M.J."/>
            <person name="Nakayama T."/>
            <person name="Obornik M."/>
            <person name="Reyes-Prieto A."/>
            <person name="Armbrust E.V."/>
            <person name="Aves S.J."/>
            <person name="Beiko R.G."/>
            <person name="Coutinho P."/>
            <person name="Dacks J.B."/>
            <person name="Durnford D.G."/>
            <person name="Fast N.M."/>
            <person name="Green B.R."/>
            <person name="Grisdale C.J."/>
            <person name="Hempel F."/>
            <person name="Henrissat B."/>
            <person name="Hoppner M.P."/>
            <person name="Ishida K."/>
            <person name="Kim E."/>
            <person name="Koreny L."/>
            <person name="Kroth P.G."/>
            <person name="Liu Y."/>
            <person name="Malik S.B."/>
            <person name="Maier U.G."/>
            <person name="McRose D."/>
            <person name="Mock T."/>
            <person name="Neilson J.A."/>
            <person name="Onodera N.T."/>
            <person name="Poole A.M."/>
            <person name="Pritham E.J."/>
            <person name="Richards T.A."/>
            <person name="Rocap G."/>
            <person name="Roy S.W."/>
            <person name="Sarai C."/>
            <person name="Schaack S."/>
            <person name="Shirato S."/>
            <person name="Slamovits C.H."/>
            <person name="Spencer D.F."/>
            <person name="Suzuki S."/>
            <person name="Worden A.Z."/>
            <person name="Zauner S."/>
            <person name="Barry K."/>
            <person name="Bell C."/>
            <person name="Bharti A.K."/>
            <person name="Crow J.A."/>
            <person name="Grimwood J."/>
            <person name="Kramer R."/>
            <person name="Lindquist E."/>
            <person name="Lucas S."/>
            <person name="Salamov A."/>
            <person name="McFadden G.I."/>
            <person name="Lane C.E."/>
            <person name="Keeling P.J."/>
            <person name="Gray M.W."/>
            <person name="Grigoriev I.V."/>
            <person name="Archibald J.M."/>
        </authorList>
    </citation>
    <scope>NUCLEOTIDE SEQUENCE</scope>
    <source>
        <strain evidence="3 5">CCMP2712</strain>
    </source>
</reference>
<dbReference type="KEGG" id="gtt:GUITHDRAFT_154767"/>
<feature type="region of interest" description="Disordered" evidence="1">
    <location>
        <begin position="211"/>
        <end position="240"/>
    </location>
</feature>
<feature type="compositionally biased region" description="Basic and acidic residues" evidence="1">
    <location>
        <begin position="82"/>
        <end position="92"/>
    </location>
</feature>
<evidence type="ECO:0000313" key="4">
    <source>
        <dbReference type="EnsemblProtists" id="EKX38292"/>
    </source>
</evidence>